<evidence type="ECO:0000256" key="5">
    <source>
        <dbReference type="PROSITE-ProRule" id="PRU00309"/>
    </source>
</evidence>
<accession>A0A2B4SAY0</accession>
<dbReference type="SMART" id="SM00692">
    <property type="entry name" value="DM3"/>
    <property type="match status" value="1"/>
</dbReference>
<keyword evidence="4 5" id="KW-0238">DNA-binding</keyword>
<evidence type="ECO:0000256" key="3">
    <source>
        <dbReference type="ARBA" id="ARBA00022833"/>
    </source>
</evidence>
<evidence type="ECO:0000313" key="8">
    <source>
        <dbReference type="Proteomes" id="UP000225706"/>
    </source>
</evidence>
<name>A0A2B4SAY0_STYPI</name>
<comment type="caution">
    <text evidence="7">The sequence shown here is derived from an EMBL/GenBank/DDBJ whole genome shotgun (WGS) entry which is preliminary data.</text>
</comment>
<dbReference type="SMART" id="SM00980">
    <property type="entry name" value="THAP"/>
    <property type="match status" value="1"/>
</dbReference>
<keyword evidence="2 5" id="KW-0863">Zinc-finger</keyword>
<protein>
    <submittedName>
        <fullName evidence="7">THAP domain-containing protein 4</fullName>
    </submittedName>
</protein>
<dbReference type="EMBL" id="LSMT01000112">
    <property type="protein sequence ID" value="PFX27041.1"/>
    <property type="molecule type" value="Genomic_DNA"/>
</dbReference>
<dbReference type="PANTHER" id="PTHR46927">
    <property type="entry name" value="AGAP005574-PA"/>
    <property type="match status" value="1"/>
</dbReference>
<dbReference type="Pfam" id="PF05485">
    <property type="entry name" value="THAP"/>
    <property type="match status" value="1"/>
</dbReference>
<dbReference type="InterPro" id="IPR052224">
    <property type="entry name" value="THAP_domain_protein"/>
</dbReference>
<dbReference type="GO" id="GO:0008270">
    <property type="term" value="F:zinc ion binding"/>
    <property type="evidence" value="ECO:0007669"/>
    <property type="project" value="UniProtKB-KW"/>
</dbReference>
<dbReference type="Proteomes" id="UP000225706">
    <property type="component" value="Unassembled WGS sequence"/>
</dbReference>
<evidence type="ECO:0000259" key="6">
    <source>
        <dbReference type="PROSITE" id="PS50950"/>
    </source>
</evidence>
<gene>
    <name evidence="7" type="primary">THAP4</name>
    <name evidence="7" type="ORF">AWC38_SpisGene8275</name>
</gene>
<keyword evidence="1" id="KW-0479">Metal-binding</keyword>
<organism evidence="7 8">
    <name type="scientific">Stylophora pistillata</name>
    <name type="common">Smooth cauliflower coral</name>
    <dbReference type="NCBI Taxonomy" id="50429"/>
    <lineage>
        <taxon>Eukaryota</taxon>
        <taxon>Metazoa</taxon>
        <taxon>Cnidaria</taxon>
        <taxon>Anthozoa</taxon>
        <taxon>Hexacorallia</taxon>
        <taxon>Scleractinia</taxon>
        <taxon>Astrocoeniina</taxon>
        <taxon>Pocilloporidae</taxon>
        <taxon>Stylophora</taxon>
    </lineage>
</organism>
<dbReference type="AlphaFoldDB" id="A0A2B4SAY0"/>
<dbReference type="GO" id="GO:0003677">
    <property type="term" value="F:DNA binding"/>
    <property type="evidence" value="ECO:0007669"/>
    <property type="project" value="UniProtKB-UniRule"/>
</dbReference>
<keyword evidence="3" id="KW-0862">Zinc</keyword>
<evidence type="ECO:0000256" key="1">
    <source>
        <dbReference type="ARBA" id="ARBA00022723"/>
    </source>
</evidence>
<dbReference type="PROSITE" id="PS50950">
    <property type="entry name" value="ZF_THAP"/>
    <property type="match status" value="1"/>
</dbReference>
<dbReference type="PANTHER" id="PTHR46927:SF3">
    <property type="entry name" value="THAP-TYPE DOMAIN-CONTAINING PROTEIN"/>
    <property type="match status" value="1"/>
</dbReference>
<evidence type="ECO:0000256" key="4">
    <source>
        <dbReference type="ARBA" id="ARBA00023125"/>
    </source>
</evidence>
<sequence length="171" mass="19447">MVRHCIAFGCTSRSSKEDCRGLAWSSLPLSNKDLLQKWLVNIRRENTPLNKNSYLCSKHFEPECFVKSLGGQRMRLKPDAIPTKFIFSAEKPRRKIPYDRQATTTKTKKSSGTARCLNVSKDTTVDINVIDEQLKSIKNTDPIVFKDPLESTESGRPLLVTAAVVRRIQHR</sequence>
<proteinExistence type="predicted"/>
<evidence type="ECO:0000256" key="2">
    <source>
        <dbReference type="ARBA" id="ARBA00022771"/>
    </source>
</evidence>
<reference evidence="8" key="1">
    <citation type="journal article" date="2017" name="bioRxiv">
        <title>Comparative analysis of the genomes of Stylophora pistillata and Acropora digitifera provides evidence for extensive differences between species of corals.</title>
        <authorList>
            <person name="Voolstra C.R."/>
            <person name="Li Y."/>
            <person name="Liew Y.J."/>
            <person name="Baumgarten S."/>
            <person name="Zoccola D."/>
            <person name="Flot J.-F."/>
            <person name="Tambutte S."/>
            <person name="Allemand D."/>
            <person name="Aranda M."/>
        </authorList>
    </citation>
    <scope>NUCLEOTIDE SEQUENCE [LARGE SCALE GENOMIC DNA]</scope>
</reference>
<evidence type="ECO:0000313" key="7">
    <source>
        <dbReference type="EMBL" id="PFX27041.1"/>
    </source>
</evidence>
<dbReference type="InterPro" id="IPR006612">
    <property type="entry name" value="THAP_Znf"/>
</dbReference>
<dbReference type="OrthoDB" id="2129233at2759"/>
<keyword evidence="8" id="KW-1185">Reference proteome</keyword>
<dbReference type="SUPFAM" id="SSF57716">
    <property type="entry name" value="Glucocorticoid receptor-like (DNA-binding domain)"/>
    <property type="match status" value="1"/>
</dbReference>
<feature type="domain" description="THAP-type" evidence="6">
    <location>
        <begin position="1"/>
        <end position="85"/>
    </location>
</feature>